<dbReference type="Proteomes" id="UP000032737">
    <property type="component" value="Chromosome"/>
</dbReference>
<dbReference type="InterPro" id="IPR035906">
    <property type="entry name" value="MetI-like_sf"/>
</dbReference>
<evidence type="ECO:0000256" key="1">
    <source>
        <dbReference type="ARBA" id="ARBA00004651"/>
    </source>
</evidence>
<feature type="transmembrane region" description="Helical" evidence="7">
    <location>
        <begin position="14"/>
        <end position="35"/>
    </location>
</feature>
<feature type="transmembrane region" description="Helical" evidence="7">
    <location>
        <begin position="199"/>
        <end position="217"/>
    </location>
</feature>
<keyword evidence="4 7" id="KW-0812">Transmembrane</keyword>
<dbReference type="RefSeq" id="WP_030004333.1">
    <property type="nucleotide sequence ID" value="NC_022549.1"/>
</dbReference>
<keyword evidence="10" id="KW-1185">Reference proteome</keyword>
<name>U4KST0_9MOLU</name>
<reference evidence="9 10" key="1">
    <citation type="journal article" date="2013" name="J. Mol. Microbiol. Biotechnol.">
        <title>Analysis of the Complete Genomes of Acholeplasma brassicae , A. palmae and A. laidlawii and Their Comparison to the Obligate Parasites from ' Candidatus Phytoplasma'.</title>
        <authorList>
            <person name="Kube M."/>
            <person name="Siewert C."/>
            <person name="Migdoll A.M."/>
            <person name="Duduk B."/>
            <person name="Holz S."/>
            <person name="Rabus R."/>
            <person name="Seemuller E."/>
            <person name="Mitrovic J."/>
            <person name="Muller I."/>
            <person name="Buttner C."/>
            <person name="Reinhardt R."/>
        </authorList>
    </citation>
    <scope>NUCLEOTIDE SEQUENCE [LARGE SCALE GENOMIC DNA]</scope>
    <source>
        <strain evidence="10">0502</strain>
    </source>
</reference>
<feature type="transmembrane region" description="Helical" evidence="7">
    <location>
        <begin position="80"/>
        <end position="99"/>
    </location>
</feature>
<dbReference type="HOGENOM" id="CLU_016047_1_1_14"/>
<keyword evidence="3" id="KW-1003">Cell membrane</keyword>
<dbReference type="InterPro" id="IPR000515">
    <property type="entry name" value="MetI-like"/>
</dbReference>
<feature type="transmembrane region" description="Helical" evidence="7">
    <location>
        <begin position="144"/>
        <end position="161"/>
    </location>
</feature>
<dbReference type="Pfam" id="PF00528">
    <property type="entry name" value="BPD_transp_1"/>
    <property type="match status" value="1"/>
</dbReference>
<proteinExistence type="inferred from homology"/>
<evidence type="ECO:0000313" key="10">
    <source>
        <dbReference type="Proteomes" id="UP000032737"/>
    </source>
</evidence>
<dbReference type="SUPFAM" id="SSF161098">
    <property type="entry name" value="MetI-like"/>
    <property type="match status" value="1"/>
</dbReference>
<evidence type="ECO:0000256" key="3">
    <source>
        <dbReference type="ARBA" id="ARBA00022475"/>
    </source>
</evidence>
<dbReference type="OrthoDB" id="9771544at2"/>
<sequence>MNKQARVNLFLQKLMVYTTLVLFAVVVLFLFYTLFVNSSRSHFDIQKGFSLLPSDHLIRNFNKLVANKNINVFNAMKNSLIIALSSAVLTTYVSSLTAYGIHLYRFKGRQFVYMFILAVMMIPSQIANIGLVTILYHLNLVDNFYVIVLPGVAAPATFFFIKQYMDSILPFEVIESARMDGSKELQTFHRIALPMIKPALAVQFIFAFVASWNNFFLPSLVIQSPSKRTIPIVISLLKSSSPDTFDLGPIFVFMSLAIFPMLFVYLIFSKQIIKGVTLGSVKG</sequence>
<comment type="subcellular location">
    <subcellularLocation>
        <location evidence="1 7">Cell membrane</location>
        <topology evidence="1 7">Multi-pass membrane protein</topology>
    </subcellularLocation>
</comment>
<evidence type="ECO:0000256" key="7">
    <source>
        <dbReference type="RuleBase" id="RU363032"/>
    </source>
</evidence>
<organism evidence="9 10">
    <name type="scientific">Acholeplasma brassicae</name>
    <dbReference type="NCBI Taxonomy" id="61635"/>
    <lineage>
        <taxon>Bacteria</taxon>
        <taxon>Bacillati</taxon>
        <taxon>Mycoplasmatota</taxon>
        <taxon>Mollicutes</taxon>
        <taxon>Acholeplasmatales</taxon>
        <taxon>Acholeplasmataceae</taxon>
        <taxon>Acholeplasma</taxon>
    </lineage>
</organism>
<gene>
    <name evidence="9" type="ORF">BN85304530</name>
</gene>
<dbReference type="EMBL" id="FO681348">
    <property type="protein sequence ID" value="CCV65474.1"/>
    <property type="molecule type" value="Genomic_DNA"/>
</dbReference>
<keyword evidence="6 7" id="KW-0472">Membrane</keyword>
<evidence type="ECO:0000256" key="4">
    <source>
        <dbReference type="ARBA" id="ARBA00022692"/>
    </source>
</evidence>
<dbReference type="Gene3D" id="1.10.3720.10">
    <property type="entry name" value="MetI-like"/>
    <property type="match status" value="1"/>
</dbReference>
<comment type="similarity">
    <text evidence="7">Belongs to the binding-protein-dependent transport system permease family.</text>
</comment>
<evidence type="ECO:0000256" key="6">
    <source>
        <dbReference type="ARBA" id="ARBA00023136"/>
    </source>
</evidence>
<dbReference type="PANTHER" id="PTHR43744">
    <property type="entry name" value="ABC TRANSPORTER PERMEASE PROTEIN MG189-RELATED-RELATED"/>
    <property type="match status" value="1"/>
</dbReference>
<evidence type="ECO:0000256" key="5">
    <source>
        <dbReference type="ARBA" id="ARBA00022989"/>
    </source>
</evidence>
<dbReference type="AlphaFoldDB" id="U4KST0"/>
<evidence type="ECO:0000313" key="9">
    <source>
        <dbReference type="EMBL" id="CCV65474.1"/>
    </source>
</evidence>
<evidence type="ECO:0000256" key="2">
    <source>
        <dbReference type="ARBA" id="ARBA00022448"/>
    </source>
</evidence>
<dbReference type="GO" id="GO:0005886">
    <property type="term" value="C:plasma membrane"/>
    <property type="evidence" value="ECO:0007669"/>
    <property type="project" value="UniProtKB-SubCell"/>
</dbReference>
<feature type="transmembrane region" description="Helical" evidence="7">
    <location>
        <begin position="111"/>
        <end position="138"/>
    </location>
</feature>
<dbReference type="KEGG" id="abra:BN85304530"/>
<keyword evidence="2 7" id="KW-0813">Transport</keyword>
<dbReference type="PANTHER" id="PTHR43744:SF2">
    <property type="entry name" value="ARABINOOLIGOSACCHARIDES TRANSPORT SYSTEM PERMEASE PROTEIN ARAQ"/>
    <property type="match status" value="1"/>
</dbReference>
<evidence type="ECO:0000259" key="8">
    <source>
        <dbReference type="PROSITE" id="PS50928"/>
    </source>
</evidence>
<accession>U4KST0</accession>
<feature type="domain" description="ABC transmembrane type-1" evidence="8">
    <location>
        <begin position="76"/>
        <end position="268"/>
    </location>
</feature>
<feature type="transmembrane region" description="Helical" evidence="7">
    <location>
        <begin position="247"/>
        <end position="268"/>
    </location>
</feature>
<protein>
    <submittedName>
        <fullName evidence="9">ABC transporter, permease</fullName>
    </submittedName>
</protein>
<dbReference type="CDD" id="cd06261">
    <property type="entry name" value="TM_PBP2"/>
    <property type="match status" value="1"/>
</dbReference>
<dbReference type="PROSITE" id="PS50928">
    <property type="entry name" value="ABC_TM1"/>
    <property type="match status" value="1"/>
</dbReference>
<keyword evidence="5 7" id="KW-1133">Transmembrane helix</keyword>
<dbReference type="GO" id="GO:0055085">
    <property type="term" value="P:transmembrane transport"/>
    <property type="evidence" value="ECO:0007669"/>
    <property type="project" value="InterPro"/>
</dbReference>
<dbReference type="STRING" id="61635.BN85304530"/>